<name>A0ABV7UMZ4_9HYPH</name>
<dbReference type="RefSeq" id="WP_191321329.1">
    <property type="nucleotide sequence ID" value="NZ_BNCG01000065.1"/>
</dbReference>
<feature type="domain" description="Helix-turn-helix" evidence="1">
    <location>
        <begin position="12"/>
        <end position="60"/>
    </location>
</feature>
<dbReference type="Pfam" id="PF12728">
    <property type="entry name" value="HTH_17"/>
    <property type="match status" value="1"/>
</dbReference>
<keyword evidence="3" id="KW-1185">Reference proteome</keyword>
<evidence type="ECO:0000259" key="1">
    <source>
        <dbReference type="Pfam" id="PF12728"/>
    </source>
</evidence>
<evidence type="ECO:0000313" key="2">
    <source>
        <dbReference type="EMBL" id="MFC3639815.1"/>
    </source>
</evidence>
<sequence length="75" mass="8122">MTAAYQFPDAPFMTASEVAKVVRLSQNHVYHLADMGVIPSVRFGRAVRFPTAVMKQLAEAKTEKPDSAGTEPGLS</sequence>
<comment type="caution">
    <text evidence="2">The sequence shown here is derived from an EMBL/GenBank/DDBJ whole genome shotgun (WGS) entry which is preliminary data.</text>
</comment>
<evidence type="ECO:0000313" key="3">
    <source>
        <dbReference type="Proteomes" id="UP001595704"/>
    </source>
</evidence>
<organism evidence="2 3">
    <name type="scientific">Camelimonas fluminis</name>
    <dbReference type="NCBI Taxonomy" id="1576911"/>
    <lineage>
        <taxon>Bacteria</taxon>
        <taxon>Pseudomonadati</taxon>
        <taxon>Pseudomonadota</taxon>
        <taxon>Alphaproteobacteria</taxon>
        <taxon>Hyphomicrobiales</taxon>
        <taxon>Chelatococcaceae</taxon>
        <taxon>Camelimonas</taxon>
    </lineage>
</organism>
<dbReference type="InterPro" id="IPR041657">
    <property type="entry name" value="HTH_17"/>
</dbReference>
<gene>
    <name evidence="2" type="ORF">ACFONL_20960</name>
</gene>
<proteinExistence type="predicted"/>
<dbReference type="Proteomes" id="UP001595704">
    <property type="component" value="Unassembled WGS sequence"/>
</dbReference>
<dbReference type="NCBIfam" id="TIGR01764">
    <property type="entry name" value="excise"/>
    <property type="match status" value="1"/>
</dbReference>
<protein>
    <submittedName>
        <fullName evidence="2">Helix-turn-helix domain-containing protein</fullName>
    </submittedName>
</protein>
<reference evidence="3" key="1">
    <citation type="journal article" date="2019" name="Int. J. Syst. Evol. Microbiol.">
        <title>The Global Catalogue of Microorganisms (GCM) 10K type strain sequencing project: providing services to taxonomists for standard genome sequencing and annotation.</title>
        <authorList>
            <consortium name="The Broad Institute Genomics Platform"/>
            <consortium name="The Broad Institute Genome Sequencing Center for Infectious Disease"/>
            <person name="Wu L."/>
            <person name="Ma J."/>
        </authorList>
    </citation>
    <scope>NUCLEOTIDE SEQUENCE [LARGE SCALE GENOMIC DNA]</scope>
    <source>
        <strain evidence="3">KCTC 42282</strain>
    </source>
</reference>
<dbReference type="InterPro" id="IPR010093">
    <property type="entry name" value="SinI_DNA-bd"/>
</dbReference>
<accession>A0ABV7UMZ4</accession>
<dbReference type="EMBL" id="JBHRYC010000101">
    <property type="protein sequence ID" value="MFC3639815.1"/>
    <property type="molecule type" value="Genomic_DNA"/>
</dbReference>